<dbReference type="Pfam" id="PF02212">
    <property type="entry name" value="GED"/>
    <property type="match status" value="1"/>
</dbReference>
<dbReference type="InterPro" id="IPR027417">
    <property type="entry name" value="P-loop_NTPase"/>
</dbReference>
<dbReference type="GeneID" id="105156191"/>
<dbReference type="Gene3D" id="1.20.120.1240">
    <property type="entry name" value="Dynamin, middle domain"/>
    <property type="match status" value="1"/>
</dbReference>
<keyword evidence="4" id="KW-0505">Motor protein</keyword>
<dbReference type="InterPro" id="IPR022812">
    <property type="entry name" value="Dynamin"/>
</dbReference>
<keyword evidence="3" id="KW-0342">GTP-binding</keyword>
<dbReference type="InterPro" id="IPR030381">
    <property type="entry name" value="G_DYNAMIN_dom"/>
</dbReference>
<feature type="domain" description="GED" evidence="7">
    <location>
        <begin position="517"/>
        <end position="608"/>
    </location>
</feature>
<dbReference type="PANTHER" id="PTHR11566">
    <property type="entry name" value="DYNAMIN"/>
    <property type="match status" value="1"/>
</dbReference>
<evidence type="ECO:0000259" key="8">
    <source>
        <dbReference type="PROSITE" id="PS51718"/>
    </source>
</evidence>
<dbReference type="SMART" id="SM00302">
    <property type="entry name" value="GED"/>
    <property type="match status" value="1"/>
</dbReference>
<keyword evidence="2" id="KW-0547">Nucleotide-binding</keyword>
<evidence type="ECO:0000256" key="6">
    <source>
        <dbReference type="ARBA" id="ARBA00060413"/>
    </source>
</evidence>
<dbReference type="FunFam" id="1.20.120.1240:FF:000009">
    <property type="entry name" value="Dynamin-related protein 1C"/>
    <property type="match status" value="1"/>
</dbReference>
<dbReference type="Proteomes" id="UP000504604">
    <property type="component" value="Linkage group LG2"/>
</dbReference>
<keyword evidence="5" id="KW-0131">Cell cycle</keyword>
<dbReference type="InterPro" id="IPR003130">
    <property type="entry name" value="GED"/>
</dbReference>
<evidence type="ECO:0000256" key="2">
    <source>
        <dbReference type="ARBA" id="ARBA00022741"/>
    </source>
</evidence>
<dbReference type="InterPro" id="IPR020850">
    <property type="entry name" value="GED_dom"/>
</dbReference>
<dbReference type="GO" id="GO:0009524">
    <property type="term" value="C:phragmoplast"/>
    <property type="evidence" value="ECO:0007669"/>
    <property type="project" value="UniProtKB-SubCell"/>
</dbReference>
<dbReference type="OrthoDB" id="5061070at2759"/>
<dbReference type="GO" id="GO:0005525">
    <property type="term" value="F:GTP binding"/>
    <property type="evidence" value="ECO:0007669"/>
    <property type="project" value="InterPro"/>
</dbReference>
<dbReference type="GO" id="GO:0005874">
    <property type="term" value="C:microtubule"/>
    <property type="evidence" value="ECO:0007669"/>
    <property type="project" value="TreeGrafter"/>
</dbReference>
<dbReference type="SMART" id="SM00053">
    <property type="entry name" value="DYNc"/>
    <property type="match status" value="1"/>
</dbReference>
<feature type="domain" description="Dynamin-type G" evidence="8">
    <location>
        <begin position="26"/>
        <end position="294"/>
    </location>
</feature>
<dbReference type="InterPro" id="IPR045063">
    <property type="entry name" value="Dynamin_N"/>
</dbReference>
<keyword evidence="9" id="KW-1185">Reference proteome</keyword>
<evidence type="ECO:0000259" key="7">
    <source>
        <dbReference type="PROSITE" id="PS51388"/>
    </source>
</evidence>
<protein>
    <submittedName>
        <fullName evidence="10">Dynamin-related protein 1C</fullName>
    </submittedName>
</protein>
<comment type="subcellular location">
    <subcellularLocation>
        <location evidence="6">Cytoplasm</location>
        <location evidence="6">Cytoskeleton</location>
        <location evidence="6">Phragmoplast</location>
    </subcellularLocation>
</comment>
<evidence type="ECO:0000313" key="10">
    <source>
        <dbReference type="RefSeq" id="XP_020547612.1"/>
    </source>
</evidence>
<keyword evidence="1" id="KW-0132">Cell division</keyword>
<sequence>MATMESLIGLVNRIQRACTVLGDHGGEGMSLWEALPSVAVVGGQVLYTLILLLSFPRGSGIVTRRPLVLQLHKTEGQSEYAEFLHAPKKRFADFAAVRQEIADETDRITGKSKQISNIPIHLSIYSPNVVNLTLIDLPGLTKVAVEGQPESIVEDIEMMVRSYVEKPNCIILAISPANQDIATSDAIKLAREVDPSGERTFGVLTKLDLMDKGTNALDVLEGRAYRLLHPWVGIVNRSQADINKNVNMMYARQKEREYFESSPEYGHLAHKMGAEFLAKLLSQHLEKVIRQRIPSIIALINKTIDELNAELDRIGRPIGVDGGAQLYTILEMCRAFDRVFKEHLDGGRPGGDRIYGVFDHQLPAALKKLPFDRHLSQNNVRKVISEADGYQPHLIAPEQGYRRLIDGSLGYFKGPAEASVDAVHFILKELVRKSIAATEELKRFPTLQSDIAAAANEALERFRDESRKTVLRLVEMESSYLTVEFFRKINAESEKNQNATGTNASTPNADRYTDNHLRRIGTNVSAYINLVCDTMRNTIPKAVVHCQVREAKRSLLNHFYVQIGRREKEQLGKMLDEDPSLMAKRETLAKRLELYKSARDEIDSVAWK</sequence>
<dbReference type="PRINTS" id="PR00195">
    <property type="entry name" value="DYNAMIN"/>
</dbReference>
<evidence type="ECO:0000256" key="1">
    <source>
        <dbReference type="ARBA" id="ARBA00022618"/>
    </source>
</evidence>
<reference evidence="10" key="1">
    <citation type="submission" date="2025-08" db="UniProtKB">
        <authorList>
            <consortium name="RefSeq"/>
        </authorList>
    </citation>
    <scope>IDENTIFICATION</scope>
</reference>
<dbReference type="InterPro" id="IPR001401">
    <property type="entry name" value="Dynamin_GTPase"/>
</dbReference>
<dbReference type="Pfam" id="PF01031">
    <property type="entry name" value="Dynamin_M"/>
    <property type="match status" value="1"/>
</dbReference>
<accession>A0A8M8UMV2</accession>
<dbReference type="GO" id="GO:0016020">
    <property type="term" value="C:membrane"/>
    <property type="evidence" value="ECO:0007669"/>
    <property type="project" value="TreeGrafter"/>
</dbReference>
<gene>
    <name evidence="10" type="primary">LOC105156191</name>
</gene>
<dbReference type="GO" id="GO:0008017">
    <property type="term" value="F:microtubule binding"/>
    <property type="evidence" value="ECO:0007669"/>
    <property type="project" value="TreeGrafter"/>
</dbReference>
<evidence type="ECO:0000256" key="4">
    <source>
        <dbReference type="ARBA" id="ARBA00023175"/>
    </source>
</evidence>
<dbReference type="PROSITE" id="PS51718">
    <property type="entry name" value="G_DYNAMIN_2"/>
    <property type="match status" value="1"/>
</dbReference>
<dbReference type="KEGG" id="sind:105156191"/>
<organism evidence="9 10">
    <name type="scientific">Sesamum indicum</name>
    <name type="common">Oriental sesame</name>
    <name type="synonym">Sesamum orientale</name>
    <dbReference type="NCBI Taxonomy" id="4182"/>
    <lineage>
        <taxon>Eukaryota</taxon>
        <taxon>Viridiplantae</taxon>
        <taxon>Streptophyta</taxon>
        <taxon>Embryophyta</taxon>
        <taxon>Tracheophyta</taxon>
        <taxon>Spermatophyta</taxon>
        <taxon>Magnoliopsida</taxon>
        <taxon>eudicotyledons</taxon>
        <taxon>Gunneridae</taxon>
        <taxon>Pentapetalae</taxon>
        <taxon>asterids</taxon>
        <taxon>lamiids</taxon>
        <taxon>Lamiales</taxon>
        <taxon>Pedaliaceae</taxon>
        <taxon>Sesamum</taxon>
    </lineage>
</organism>
<dbReference type="CDD" id="cd08771">
    <property type="entry name" value="DLP_1"/>
    <property type="match status" value="1"/>
</dbReference>
<evidence type="ECO:0000256" key="5">
    <source>
        <dbReference type="ARBA" id="ARBA00023306"/>
    </source>
</evidence>
<proteinExistence type="predicted"/>
<dbReference type="AlphaFoldDB" id="A0A8M8UMV2"/>
<dbReference type="GO" id="GO:0051301">
    <property type="term" value="P:cell division"/>
    <property type="evidence" value="ECO:0007669"/>
    <property type="project" value="UniProtKB-KW"/>
</dbReference>
<name>A0A8M8UMV2_SESIN</name>
<dbReference type="GO" id="GO:0003924">
    <property type="term" value="F:GTPase activity"/>
    <property type="evidence" value="ECO:0007669"/>
    <property type="project" value="InterPro"/>
</dbReference>
<dbReference type="SUPFAM" id="SSF52540">
    <property type="entry name" value="P-loop containing nucleoside triphosphate hydrolases"/>
    <property type="match status" value="1"/>
</dbReference>
<dbReference type="Gene3D" id="3.40.50.300">
    <property type="entry name" value="P-loop containing nucleotide triphosphate hydrolases"/>
    <property type="match status" value="1"/>
</dbReference>
<dbReference type="Pfam" id="PF00350">
    <property type="entry name" value="Dynamin_N"/>
    <property type="match status" value="1"/>
</dbReference>
<evidence type="ECO:0000313" key="9">
    <source>
        <dbReference type="Proteomes" id="UP000504604"/>
    </source>
</evidence>
<dbReference type="InterPro" id="IPR000375">
    <property type="entry name" value="Dynamin_stalk"/>
</dbReference>
<evidence type="ECO:0000256" key="3">
    <source>
        <dbReference type="ARBA" id="ARBA00023134"/>
    </source>
</evidence>
<dbReference type="RefSeq" id="XP_020547612.1">
    <property type="nucleotide sequence ID" value="XM_020691953.1"/>
</dbReference>
<dbReference type="PROSITE" id="PS51388">
    <property type="entry name" value="GED"/>
    <property type="match status" value="1"/>
</dbReference>
<dbReference type="PANTHER" id="PTHR11566:SF80">
    <property type="entry name" value="PHRAGMOPLASTIN DRP1C"/>
    <property type="match status" value="1"/>
</dbReference>